<comment type="pathway">
    <text evidence="4">Lipid metabolism; fatty acid biosynthesis.</text>
</comment>
<comment type="subcellular location">
    <subcellularLocation>
        <location evidence="4">Cytoplasm</location>
    </subcellularLocation>
</comment>
<keyword evidence="3 4" id="KW-0597">Phosphoprotein</keyword>
<comment type="similarity">
    <text evidence="4">Belongs to the acyl carrier protein (ACP) family.</text>
</comment>
<dbReference type="PANTHER" id="PTHR20863">
    <property type="entry name" value="ACYL CARRIER PROTEIN"/>
    <property type="match status" value="1"/>
</dbReference>
<dbReference type="InterPro" id="IPR009081">
    <property type="entry name" value="PP-bd_ACP"/>
</dbReference>
<keyword evidence="4" id="KW-0275">Fatty acid biosynthesis</keyword>
<organism evidence="6 7">
    <name type="scientific">Candidatus Clostridium eludens</name>
    <dbReference type="NCBI Taxonomy" id="3381663"/>
    <lineage>
        <taxon>Bacteria</taxon>
        <taxon>Bacillati</taxon>
        <taxon>Bacillota</taxon>
        <taxon>Clostridia</taxon>
        <taxon>Eubacteriales</taxon>
        <taxon>Clostridiaceae</taxon>
        <taxon>Clostridium</taxon>
    </lineage>
</organism>
<keyword evidence="4" id="KW-0444">Lipid biosynthesis</keyword>
<reference evidence="6 7" key="1">
    <citation type="submission" date="2024-11" db="EMBL/GenBank/DDBJ databases">
        <authorList>
            <person name="Heng Y.C."/>
            <person name="Lim A.C.H."/>
            <person name="Lee J.K.Y."/>
            <person name="Kittelmann S."/>
        </authorList>
    </citation>
    <scope>NUCLEOTIDE SEQUENCE [LARGE SCALE GENOMIC DNA]</scope>
    <source>
        <strain evidence="6 7">WILCCON 0269</strain>
    </source>
</reference>
<dbReference type="InterPro" id="IPR003231">
    <property type="entry name" value="ACP"/>
</dbReference>
<dbReference type="NCBIfam" id="NF002148">
    <property type="entry name" value="PRK00982.1-2"/>
    <property type="match status" value="1"/>
</dbReference>
<dbReference type="Gene3D" id="1.10.1200.10">
    <property type="entry name" value="ACP-like"/>
    <property type="match status" value="1"/>
</dbReference>
<dbReference type="NCBIfam" id="NF002150">
    <property type="entry name" value="PRK00982.1-4"/>
    <property type="match status" value="1"/>
</dbReference>
<gene>
    <name evidence="4" type="primary">acpP</name>
    <name evidence="6" type="ORF">ACJDU8_05850</name>
</gene>
<evidence type="ECO:0000256" key="2">
    <source>
        <dbReference type="ARBA" id="ARBA00022490"/>
    </source>
</evidence>
<comment type="function">
    <text evidence="4">Carrier of the growing fatty acid chain in fatty acid biosynthesis.</text>
</comment>
<comment type="caution">
    <text evidence="6">The sequence shown here is derived from an EMBL/GenBank/DDBJ whole genome shotgun (WGS) entry which is preliminary data.</text>
</comment>
<keyword evidence="2 4" id="KW-0963">Cytoplasm</keyword>
<evidence type="ECO:0000256" key="1">
    <source>
        <dbReference type="ARBA" id="ARBA00022450"/>
    </source>
</evidence>
<feature type="modified residue" description="O-(pantetheine 4'-phosphoryl)serine" evidence="4">
    <location>
        <position position="34"/>
    </location>
</feature>
<keyword evidence="1 4" id="KW-0596">Phosphopantetheine</keyword>
<protein>
    <recommendedName>
        <fullName evidence="4">Acyl carrier protein</fullName>
        <shortName evidence="4">ACP</shortName>
    </recommendedName>
</protein>
<dbReference type="EMBL" id="JBJHZX010000006">
    <property type="protein sequence ID" value="MFL0195094.1"/>
    <property type="molecule type" value="Genomic_DNA"/>
</dbReference>
<comment type="PTM">
    <text evidence="4">4'-phosphopantetheine is transferred from CoA to a specific serine of apo-ACP by AcpS. This modification is essential for activity because fatty acids are bound in thioester linkage to the sulfhydryl of the prosthetic group.</text>
</comment>
<evidence type="ECO:0000256" key="3">
    <source>
        <dbReference type="ARBA" id="ARBA00022553"/>
    </source>
</evidence>
<name>A0ABW8SGC1_9CLOT</name>
<dbReference type="HAMAP" id="MF_01217">
    <property type="entry name" value="Acyl_carrier"/>
    <property type="match status" value="1"/>
</dbReference>
<sequence>MVFEKVRKIIAEQLGLDEKDISLSASFEDLEVDSLELFQIIIEIEEEFEVQIEDAESIKTVEDAVKVVQEKFEN</sequence>
<evidence type="ECO:0000259" key="5">
    <source>
        <dbReference type="PROSITE" id="PS50075"/>
    </source>
</evidence>
<dbReference type="InterPro" id="IPR036736">
    <property type="entry name" value="ACP-like_sf"/>
</dbReference>
<dbReference type="PROSITE" id="PS50075">
    <property type="entry name" value="CARRIER"/>
    <property type="match status" value="1"/>
</dbReference>
<dbReference type="PANTHER" id="PTHR20863:SF62">
    <property type="entry name" value="ACYL CARRIER PROTEIN"/>
    <property type="match status" value="1"/>
</dbReference>
<dbReference type="Pfam" id="PF00550">
    <property type="entry name" value="PP-binding"/>
    <property type="match status" value="1"/>
</dbReference>
<keyword evidence="7" id="KW-1185">Reference proteome</keyword>
<evidence type="ECO:0000313" key="7">
    <source>
        <dbReference type="Proteomes" id="UP001623660"/>
    </source>
</evidence>
<accession>A0ABW8SGC1</accession>
<dbReference type="Proteomes" id="UP001623660">
    <property type="component" value="Unassembled WGS sequence"/>
</dbReference>
<evidence type="ECO:0000256" key="4">
    <source>
        <dbReference type="HAMAP-Rule" id="MF_01217"/>
    </source>
</evidence>
<keyword evidence="4" id="KW-0443">Lipid metabolism</keyword>
<evidence type="ECO:0000313" key="6">
    <source>
        <dbReference type="EMBL" id="MFL0195094.1"/>
    </source>
</evidence>
<dbReference type="RefSeq" id="WP_406791212.1">
    <property type="nucleotide sequence ID" value="NZ_JBJHZX010000006.1"/>
</dbReference>
<dbReference type="SUPFAM" id="SSF47336">
    <property type="entry name" value="ACP-like"/>
    <property type="match status" value="1"/>
</dbReference>
<feature type="domain" description="Carrier" evidence="5">
    <location>
        <begin position="1"/>
        <end position="74"/>
    </location>
</feature>
<keyword evidence="4" id="KW-0276">Fatty acid metabolism</keyword>
<proteinExistence type="inferred from homology"/>